<dbReference type="Pfam" id="PF13672">
    <property type="entry name" value="PP2C_2"/>
    <property type="match status" value="1"/>
</dbReference>
<gene>
    <name evidence="3" type="ORF">BKE30_10670</name>
</gene>
<feature type="region of interest" description="Disordered" evidence="1">
    <location>
        <begin position="183"/>
        <end position="202"/>
    </location>
</feature>
<dbReference type="AlphaFoldDB" id="A0A1S8CUF2"/>
<keyword evidence="4" id="KW-1185">Reference proteome</keyword>
<dbReference type="OrthoDB" id="963478at2"/>
<feature type="domain" description="PPM-type phosphatase" evidence="2">
    <location>
        <begin position="336"/>
        <end position="583"/>
    </location>
</feature>
<dbReference type="InterPro" id="IPR001932">
    <property type="entry name" value="PPM-type_phosphatase-like_dom"/>
</dbReference>
<name>A0A1S8CUF2_9GAMM</name>
<comment type="caution">
    <text evidence="3">The sequence shown here is derived from an EMBL/GenBank/DDBJ whole genome shotgun (WGS) entry which is preliminary data.</text>
</comment>
<feature type="compositionally biased region" description="Polar residues" evidence="1">
    <location>
        <begin position="184"/>
        <end position="202"/>
    </location>
</feature>
<dbReference type="SUPFAM" id="SSF81606">
    <property type="entry name" value="PP2C-like"/>
    <property type="match status" value="1"/>
</dbReference>
<dbReference type="Proteomes" id="UP000192132">
    <property type="component" value="Unassembled WGS sequence"/>
</dbReference>
<dbReference type="RefSeq" id="WP_076878589.1">
    <property type="nucleotide sequence ID" value="NZ_MLCN01000028.1"/>
</dbReference>
<accession>A0A1S8CUF2</accession>
<evidence type="ECO:0000313" key="3">
    <source>
        <dbReference type="EMBL" id="ONG38937.1"/>
    </source>
</evidence>
<evidence type="ECO:0000259" key="2">
    <source>
        <dbReference type="Pfam" id="PF13672"/>
    </source>
</evidence>
<reference evidence="3 4" key="1">
    <citation type="submission" date="2016-10" db="EMBL/GenBank/DDBJ databases">
        <title>Draft Genome sequence of Alkanindiges sp. strain H1.</title>
        <authorList>
            <person name="Subhash Y."/>
            <person name="Lee S."/>
        </authorList>
    </citation>
    <scope>NUCLEOTIDE SEQUENCE [LARGE SCALE GENOMIC DNA]</scope>
    <source>
        <strain evidence="3 4">H1</strain>
    </source>
</reference>
<proteinExistence type="predicted"/>
<sequence length="621" mass="69209">MGSHDQLSRHSELGTTLDYLLPQLLGYQPEPDLVRQLLQDRQVLNALFDLSEKIYENHKSLLIDLPRFEQSGLARILKQGRIVQPYFNAPATYPVQDCKAHTFAQACNDIENLANGQAVLVTQPESSLPIDQSVLPQPIPVAAQFTASPHALYPIVFKHHIQPPDPSPQANDEQHLTHLAVHTSEPTQTVKPSTDQSATHTTKTAQVIKMPHFQIPNARVGQAYQAQIQKQANTSEPVHLDVGSIQIPQGIGLAYDEVQHQFAGIPLLAGEFEIVFKYKPEDGAWRDGKCTLIITADPRSLWQVNEPAASQPYPKAHTAQQLINTAQFRLAAASRRGRSHEHAGSFRDDDYFIANIENTAWSVMIVADGAGSASYSREGSRLAVQTTGQVLADYIVNQHLQLDQQLSQWQIGSQDEQTKAASQLLSNCFHELFYKAAQQSIQQIEQLAQSQNVSSKFFATTLLAAVIKQEDHKTFVSTFWTGDGAIAVYSPTKLRLMGVPDGGEFAGQTRFLDKSMVATFNERVNIGYFEQVEAVILMTDGISDPKFETDAGLQNQQKWDALWQELQPGLQQQDPDQFLLDWMHFFSAGHHDDRTIALLWPVTSHHMSDTTTLDIKQEGQA</sequence>
<dbReference type="Gene3D" id="3.60.40.10">
    <property type="entry name" value="PPM-type phosphatase domain"/>
    <property type="match status" value="1"/>
</dbReference>
<dbReference type="EMBL" id="MLCN01000028">
    <property type="protein sequence ID" value="ONG38937.1"/>
    <property type="molecule type" value="Genomic_DNA"/>
</dbReference>
<evidence type="ECO:0000313" key="4">
    <source>
        <dbReference type="Proteomes" id="UP000192132"/>
    </source>
</evidence>
<protein>
    <recommendedName>
        <fullName evidence="2">PPM-type phosphatase domain-containing protein</fullName>
    </recommendedName>
</protein>
<dbReference type="InterPro" id="IPR036457">
    <property type="entry name" value="PPM-type-like_dom_sf"/>
</dbReference>
<dbReference type="STRING" id="1907941.BKE30_10670"/>
<organism evidence="3 4">
    <name type="scientific">Alkanindiges hydrocarboniclasticus</name>
    <dbReference type="NCBI Taxonomy" id="1907941"/>
    <lineage>
        <taxon>Bacteria</taxon>
        <taxon>Pseudomonadati</taxon>
        <taxon>Pseudomonadota</taxon>
        <taxon>Gammaproteobacteria</taxon>
        <taxon>Moraxellales</taxon>
        <taxon>Moraxellaceae</taxon>
        <taxon>Alkanindiges</taxon>
    </lineage>
</organism>
<evidence type="ECO:0000256" key="1">
    <source>
        <dbReference type="SAM" id="MobiDB-lite"/>
    </source>
</evidence>